<dbReference type="PANTHER" id="PTHR11360">
    <property type="entry name" value="MONOCARBOXYLATE TRANSPORTER"/>
    <property type="match status" value="1"/>
</dbReference>
<evidence type="ECO:0000313" key="5">
    <source>
        <dbReference type="EMBL" id="KAK3351280.1"/>
    </source>
</evidence>
<evidence type="ECO:0000256" key="2">
    <source>
        <dbReference type="ARBA" id="ARBA00006727"/>
    </source>
</evidence>
<dbReference type="Pfam" id="PF07690">
    <property type="entry name" value="MFS_1"/>
    <property type="match status" value="1"/>
</dbReference>
<dbReference type="GeneID" id="87857761"/>
<evidence type="ECO:0000256" key="4">
    <source>
        <dbReference type="SAM" id="Phobius"/>
    </source>
</evidence>
<keyword evidence="4" id="KW-1133">Transmembrane helix</keyword>
<feature type="transmembrane region" description="Helical" evidence="4">
    <location>
        <begin position="325"/>
        <end position="345"/>
    </location>
</feature>
<evidence type="ECO:0000256" key="1">
    <source>
        <dbReference type="ARBA" id="ARBA00004141"/>
    </source>
</evidence>
<feature type="transmembrane region" description="Helical" evidence="4">
    <location>
        <begin position="177"/>
        <end position="202"/>
    </location>
</feature>
<dbReference type="AlphaFoldDB" id="A0AAE0MVR0"/>
<dbReference type="InterPro" id="IPR011701">
    <property type="entry name" value="MFS"/>
</dbReference>
<accession>A0AAE0MVR0</accession>
<dbReference type="Proteomes" id="UP001278500">
    <property type="component" value="Unassembled WGS sequence"/>
</dbReference>
<dbReference type="GO" id="GO:0022857">
    <property type="term" value="F:transmembrane transporter activity"/>
    <property type="evidence" value="ECO:0007669"/>
    <property type="project" value="InterPro"/>
</dbReference>
<dbReference type="InterPro" id="IPR050327">
    <property type="entry name" value="Proton-linked_MCT"/>
</dbReference>
<feature type="transmembrane region" description="Helical" evidence="4">
    <location>
        <begin position="147"/>
        <end position="165"/>
    </location>
</feature>
<feature type="transmembrane region" description="Helical" evidence="4">
    <location>
        <begin position="286"/>
        <end position="313"/>
    </location>
</feature>
<name>A0AAE0MVR0_9PEZI</name>
<feature type="transmembrane region" description="Helical" evidence="4">
    <location>
        <begin position="352"/>
        <end position="371"/>
    </location>
</feature>
<feature type="transmembrane region" description="Helical" evidence="4">
    <location>
        <begin position="214"/>
        <end position="237"/>
    </location>
</feature>
<feature type="transmembrane region" description="Helical" evidence="4">
    <location>
        <begin position="377"/>
        <end position="397"/>
    </location>
</feature>
<dbReference type="SUPFAM" id="SSF103473">
    <property type="entry name" value="MFS general substrate transporter"/>
    <property type="match status" value="1"/>
</dbReference>
<keyword evidence="4" id="KW-0812">Transmembrane</keyword>
<dbReference type="InterPro" id="IPR036259">
    <property type="entry name" value="MFS_trans_sf"/>
</dbReference>
<reference evidence="5" key="1">
    <citation type="journal article" date="2023" name="Mol. Phylogenet. Evol.">
        <title>Genome-scale phylogeny and comparative genomics of the fungal order Sordariales.</title>
        <authorList>
            <person name="Hensen N."/>
            <person name="Bonometti L."/>
            <person name="Westerberg I."/>
            <person name="Brannstrom I.O."/>
            <person name="Guillou S."/>
            <person name="Cros-Aarteil S."/>
            <person name="Calhoun S."/>
            <person name="Haridas S."/>
            <person name="Kuo A."/>
            <person name="Mondo S."/>
            <person name="Pangilinan J."/>
            <person name="Riley R."/>
            <person name="LaButti K."/>
            <person name="Andreopoulos B."/>
            <person name="Lipzen A."/>
            <person name="Chen C."/>
            <person name="Yan M."/>
            <person name="Daum C."/>
            <person name="Ng V."/>
            <person name="Clum A."/>
            <person name="Steindorff A."/>
            <person name="Ohm R.A."/>
            <person name="Martin F."/>
            <person name="Silar P."/>
            <person name="Natvig D.O."/>
            <person name="Lalanne C."/>
            <person name="Gautier V."/>
            <person name="Ament-Velasquez S.L."/>
            <person name="Kruys A."/>
            <person name="Hutchinson M.I."/>
            <person name="Powell A.J."/>
            <person name="Barry K."/>
            <person name="Miller A.N."/>
            <person name="Grigoriev I.V."/>
            <person name="Debuchy R."/>
            <person name="Gladieux P."/>
            <person name="Hiltunen Thoren M."/>
            <person name="Johannesson H."/>
        </authorList>
    </citation>
    <scope>NUCLEOTIDE SEQUENCE</scope>
    <source>
        <strain evidence="5">CBS 560.94</strain>
    </source>
</reference>
<comment type="similarity">
    <text evidence="2">Belongs to the major facilitator superfamily. Monocarboxylate porter (TC 2.A.1.13) family.</text>
</comment>
<reference evidence="5" key="2">
    <citation type="submission" date="2023-06" db="EMBL/GenBank/DDBJ databases">
        <authorList>
            <consortium name="Lawrence Berkeley National Laboratory"/>
            <person name="Haridas S."/>
            <person name="Hensen N."/>
            <person name="Bonometti L."/>
            <person name="Westerberg I."/>
            <person name="Brannstrom I.O."/>
            <person name="Guillou S."/>
            <person name="Cros-Aarteil S."/>
            <person name="Calhoun S."/>
            <person name="Kuo A."/>
            <person name="Mondo S."/>
            <person name="Pangilinan J."/>
            <person name="Riley R."/>
            <person name="Labutti K."/>
            <person name="Andreopoulos B."/>
            <person name="Lipzen A."/>
            <person name="Chen C."/>
            <person name="Yanf M."/>
            <person name="Daum C."/>
            <person name="Ng V."/>
            <person name="Clum A."/>
            <person name="Steindorff A."/>
            <person name="Ohm R."/>
            <person name="Martin F."/>
            <person name="Silar P."/>
            <person name="Natvig D."/>
            <person name="Lalanne C."/>
            <person name="Gautier V."/>
            <person name="Ament-Velasquez S.L."/>
            <person name="Kruys A."/>
            <person name="Hutchinson M.I."/>
            <person name="Powell A.J."/>
            <person name="Barry K."/>
            <person name="Miller A.N."/>
            <person name="Grigoriev I.V."/>
            <person name="Debuchy R."/>
            <person name="Gladieux P."/>
            <person name="Thoren M.H."/>
            <person name="Johannesson H."/>
        </authorList>
    </citation>
    <scope>NUCLEOTIDE SEQUENCE</scope>
    <source>
        <strain evidence="5">CBS 560.94</strain>
    </source>
</reference>
<dbReference type="RefSeq" id="XP_062684575.1">
    <property type="nucleotide sequence ID" value="XM_062820607.1"/>
</dbReference>
<keyword evidence="6" id="KW-1185">Reference proteome</keyword>
<dbReference type="GO" id="GO:0016020">
    <property type="term" value="C:membrane"/>
    <property type="evidence" value="ECO:0007669"/>
    <property type="project" value="UniProtKB-SubCell"/>
</dbReference>
<feature type="transmembrane region" description="Helical" evidence="4">
    <location>
        <begin position="449"/>
        <end position="469"/>
    </location>
</feature>
<organism evidence="5 6">
    <name type="scientific">Neurospora tetraspora</name>
    <dbReference type="NCBI Taxonomy" id="94610"/>
    <lineage>
        <taxon>Eukaryota</taxon>
        <taxon>Fungi</taxon>
        <taxon>Dikarya</taxon>
        <taxon>Ascomycota</taxon>
        <taxon>Pezizomycotina</taxon>
        <taxon>Sordariomycetes</taxon>
        <taxon>Sordariomycetidae</taxon>
        <taxon>Sordariales</taxon>
        <taxon>Sordariaceae</taxon>
        <taxon>Neurospora</taxon>
    </lineage>
</organism>
<evidence type="ECO:0000313" key="6">
    <source>
        <dbReference type="Proteomes" id="UP001278500"/>
    </source>
</evidence>
<dbReference type="EMBL" id="JAUEPP010000002">
    <property type="protein sequence ID" value="KAK3351280.1"/>
    <property type="molecule type" value="Genomic_DNA"/>
</dbReference>
<comment type="caution">
    <text evidence="5">The sequence shown here is derived from an EMBL/GenBank/DDBJ whole genome shotgun (WGS) entry which is preliminary data.</text>
</comment>
<comment type="subcellular location">
    <subcellularLocation>
        <location evidence="1">Membrane</location>
        <topology evidence="1">Multi-pass membrane protein</topology>
    </subcellularLocation>
</comment>
<feature type="compositionally biased region" description="Polar residues" evidence="3">
    <location>
        <begin position="17"/>
        <end position="29"/>
    </location>
</feature>
<feature type="transmembrane region" description="Helical" evidence="4">
    <location>
        <begin position="77"/>
        <end position="97"/>
    </location>
</feature>
<sequence>MWSRTVETNLEEGKPPENTTDQEPQQQYFRFSPPTDHRGTISGEECCSLASSSSSSSSVLSKIEDIEDSSDYPNGGLLAWSQVLVAMLVNMLAWGYPATFGVYQLYYVDTLRLPSSQVSWIGSAQTFLALATCTLSGRLADAGHIKWTMTAGCGMVVFGTFMTSLCGGGEPGENDKYWQIFLAQGICTGFGLGICFMPPLSVVNSYFSKEKRSFALAVSATGTGLGSIVFPAIIQYLTPKFGFAWAVRCQAFVALMISVIAVALVRPRLEPRRSGPLVEWKAFKEVPYRLFVVGAFLFFYAIFFGFFFINVYARNIVHFPTTSSVHLLIIANGVSVLGRPLAGYIADRHIGAINTFCIGTCILSVVLFSWMGVHTRAGMYVFSAFLGLSTGAAQGIYNGAMSNLTKDPRRFGTRFGMINTTVAFAALAGPPTAGAIIDHDGGRYKWAQVWAGTVVLHASMIFMAVRISISGWKLKMKV</sequence>
<feature type="region of interest" description="Disordered" evidence="3">
    <location>
        <begin position="1"/>
        <end position="42"/>
    </location>
</feature>
<feature type="transmembrane region" description="Helical" evidence="4">
    <location>
        <begin position="418"/>
        <end position="437"/>
    </location>
</feature>
<dbReference type="PANTHER" id="PTHR11360:SF130">
    <property type="entry name" value="MAJOR FACILITATOR SUPERFAMILY (MFS) PROFILE DOMAIN-CONTAINING PROTEIN-RELATED"/>
    <property type="match status" value="1"/>
</dbReference>
<dbReference type="Gene3D" id="1.20.1250.20">
    <property type="entry name" value="MFS general substrate transporter like domains"/>
    <property type="match status" value="1"/>
</dbReference>
<evidence type="ECO:0000256" key="3">
    <source>
        <dbReference type="SAM" id="MobiDB-lite"/>
    </source>
</evidence>
<protein>
    <submittedName>
        <fullName evidence="5">Major facilitator superfamily domain-containing protein</fullName>
    </submittedName>
</protein>
<feature type="transmembrane region" description="Helical" evidence="4">
    <location>
        <begin position="117"/>
        <end position="135"/>
    </location>
</feature>
<gene>
    <name evidence="5" type="ORF">B0H65DRAFT_113154</name>
</gene>
<proteinExistence type="inferred from homology"/>
<keyword evidence="4" id="KW-0472">Membrane</keyword>
<feature type="transmembrane region" description="Helical" evidence="4">
    <location>
        <begin position="243"/>
        <end position="265"/>
    </location>
</feature>